<sequence>TTNGDEGRDEDDGLIEVLGQVRDDENSATEQWLETVKDGSQLSLSPFSGTTTSPGEQKRELETGSLQDEVLVDISDIRPAGHNKDLFSIDEDSQEGSPSKSGFQLVDLSDTDTITPADPGGGAGVRGQGVAGVTFDPSISVSNSPAHRTRRDSVGSC</sequence>
<feature type="non-terminal residue" evidence="2">
    <location>
        <position position="157"/>
    </location>
</feature>
<gene>
    <name evidence="2" type="ORF">C7M84_010925</name>
</gene>
<protein>
    <submittedName>
        <fullName evidence="2">Uncharacterized protein</fullName>
    </submittedName>
</protein>
<reference evidence="2 3" key="1">
    <citation type="submission" date="2018-04" db="EMBL/GenBank/DDBJ databases">
        <authorList>
            <person name="Zhang X."/>
            <person name="Yuan J."/>
            <person name="Li F."/>
            <person name="Xiang J."/>
        </authorList>
    </citation>
    <scope>NUCLEOTIDE SEQUENCE [LARGE SCALE GENOMIC DNA]</scope>
    <source>
        <tissue evidence="2">Muscle</tissue>
    </source>
</reference>
<evidence type="ECO:0000313" key="3">
    <source>
        <dbReference type="Proteomes" id="UP000283509"/>
    </source>
</evidence>
<feature type="region of interest" description="Disordered" evidence="1">
    <location>
        <begin position="35"/>
        <end position="67"/>
    </location>
</feature>
<feature type="compositionally biased region" description="Gly residues" evidence="1">
    <location>
        <begin position="119"/>
        <end position="130"/>
    </location>
</feature>
<reference evidence="2 3" key="2">
    <citation type="submission" date="2019-01" db="EMBL/GenBank/DDBJ databases">
        <title>The decoding of complex shrimp genome reveals the adaptation for benthos swimmer, frequently molting mechanism and breeding impact on genome.</title>
        <authorList>
            <person name="Sun Y."/>
            <person name="Gao Y."/>
            <person name="Yu Y."/>
        </authorList>
    </citation>
    <scope>NUCLEOTIDE SEQUENCE [LARGE SCALE GENOMIC DNA]</scope>
    <source>
        <tissue evidence="2">Muscle</tissue>
    </source>
</reference>
<feature type="compositionally biased region" description="Polar residues" evidence="1">
    <location>
        <begin position="35"/>
        <end position="55"/>
    </location>
</feature>
<feature type="compositionally biased region" description="Polar residues" evidence="1">
    <location>
        <begin position="137"/>
        <end position="146"/>
    </location>
</feature>
<evidence type="ECO:0000256" key="1">
    <source>
        <dbReference type="SAM" id="MobiDB-lite"/>
    </source>
</evidence>
<dbReference type="STRING" id="6689.A0A423T2N1"/>
<dbReference type="Proteomes" id="UP000283509">
    <property type="component" value="Unassembled WGS sequence"/>
</dbReference>
<organism evidence="2 3">
    <name type="scientific">Penaeus vannamei</name>
    <name type="common">Whiteleg shrimp</name>
    <name type="synonym">Litopenaeus vannamei</name>
    <dbReference type="NCBI Taxonomy" id="6689"/>
    <lineage>
        <taxon>Eukaryota</taxon>
        <taxon>Metazoa</taxon>
        <taxon>Ecdysozoa</taxon>
        <taxon>Arthropoda</taxon>
        <taxon>Crustacea</taxon>
        <taxon>Multicrustacea</taxon>
        <taxon>Malacostraca</taxon>
        <taxon>Eumalacostraca</taxon>
        <taxon>Eucarida</taxon>
        <taxon>Decapoda</taxon>
        <taxon>Dendrobranchiata</taxon>
        <taxon>Penaeoidea</taxon>
        <taxon>Penaeidae</taxon>
        <taxon>Penaeus</taxon>
    </lineage>
</organism>
<evidence type="ECO:0000313" key="2">
    <source>
        <dbReference type="EMBL" id="ROT70779.1"/>
    </source>
</evidence>
<feature type="non-terminal residue" evidence="2">
    <location>
        <position position="1"/>
    </location>
</feature>
<dbReference type="AlphaFoldDB" id="A0A423T2N1"/>
<comment type="caution">
    <text evidence="2">The sequence shown here is derived from an EMBL/GenBank/DDBJ whole genome shotgun (WGS) entry which is preliminary data.</text>
</comment>
<accession>A0A423T2N1</accession>
<feature type="region of interest" description="Disordered" evidence="1">
    <location>
        <begin position="82"/>
        <end position="157"/>
    </location>
</feature>
<dbReference type="OrthoDB" id="5322683at2759"/>
<dbReference type="EMBL" id="QCYY01002386">
    <property type="protein sequence ID" value="ROT70779.1"/>
    <property type="molecule type" value="Genomic_DNA"/>
</dbReference>
<name>A0A423T2N1_PENVA</name>
<proteinExistence type="predicted"/>
<keyword evidence="3" id="KW-1185">Reference proteome</keyword>